<evidence type="ECO:0000313" key="4">
    <source>
        <dbReference type="Proteomes" id="UP000749040"/>
    </source>
</evidence>
<evidence type="ECO:0000313" key="3">
    <source>
        <dbReference type="EMBL" id="MBM9504204.1"/>
    </source>
</evidence>
<feature type="transmembrane region" description="Helical" evidence="2">
    <location>
        <begin position="96"/>
        <end position="124"/>
    </location>
</feature>
<name>A0ABS2TLK2_9ACTN</name>
<accession>A0ABS2TLK2</accession>
<organism evidence="3 4">
    <name type="scientific">Actinacidiphila acididurans</name>
    <dbReference type="NCBI Taxonomy" id="2784346"/>
    <lineage>
        <taxon>Bacteria</taxon>
        <taxon>Bacillati</taxon>
        <taxon>Actinomycetota</taxon>
        <taxon>Actinomycetes</taxon>
        <taxon>Kitasatosporales</taxon>
        <taxon>Streptomycetaceae</taxon>
        <taxon>Actinacidiphila</taxon>
    </lineage>
</organism>
<keyword evidence="2" id="KW-0812">Transmembrane</keyword>
<dbReference type="RefSeq" id="WP_205356079.1">
    <property type="nucleotide sequence ID" value="NZ_JADKYB010000003.1"/>
</dbReference>
<keyword evidence="2" id="KW-0472">Membrane</keyword>
<dbReference type="EMBL" id="JADKYB010000003">
    <property type="protein sequence ID" value="MBM9504204.1"/>
    <property type="molecule type" value="Genomic_DNA"/>
</dbReference>
<proteinExistence type="predicted"/>
<reference evidence="3 4" key="1">
    <citation type="submission" date="2021-01" db="EMBL/GenBank/DDBJ databases">
        <title>Streptomyces acididurans sp. nov., isolated from a peat swamp forest soil.</title>
        <authorList>
            <person name="Chantavorakit T."/>
            <person name="Duangmal K."/>
        </authorList>
    </citation>
    <scope>NUCLEOTIDE SEQUENCE [LARGE SCALE GENOMIC DNA]</scope>
    <source>
        <strain evidence="3 4">KK5PA1</strain>
    </source>
</reference>
<keyword evidence="2" id="KW-1133">Transmembrane helix</keyword>
<protein>
    <submittedName>
        <fullName evidence="3">Uncharacterized protein</fullName>
    </submittedName>
</protein>
<feature type="compositionally biased region" description="Polar residues" evidence="1">
    <location>
        <begin position="1"/>
        <end position="13"/>
    </location>
</feature>
<dbReference type="Proteomes" id="UP000749040">
    <property type="component" value="Unassembled WGS sequence"/>
</dbReference>
<comment type="caution">
    <text evidence="3">The sequence shown here is derived from an EMBL/GenBank/DDBJ whole genome shotgun (WGS) entry which is preliminary data.</text>
</comment>
<keyword evidence="4" id="KW-1185">Reference proteome</keyword>
<evidence type="ECO:0000256" key="2">
    <source>
        <dbReference type="SAM" id="Phobius"/>
    </source>
</evidence>
<feature type="region of interest" description="Disordered" evidence="1">
    <location>
        <begin position="1"/>
        <end position="59"/>
    </location>
</feature>
<feature type="compositionally biased region" description="Basic and acidic residues" evidence="1">
    <location>
        <begin position="46"/>
        <end position="59"/>
    </location>
</feature>
<evidence type="ECO:0000256" key="1">
    <source>
        <dbReference type="SAM" id="MobiDB-lite"/>
    </source>
</evidence>
<gene>
    <name evidence="3" type="ORF">ITX44_06580</name>
</gene>
<sequence length="140" mass="14481">MTTPTKRTRSGQGRTAAEAARGTRARKATRPASEAGRRRATGSTTTRERAADGAEHAHDITVTIPVDRAADTAKKAVALPVATARRVLPAKGGLPLYAGLGALGVAGVLEWPVAVGIGIGYAVLRRGGPLEPRPEEDGNR</sequence>